<keyword evidence="11 17" id="KW-0472">Membrane</keyword>
<evidence type="ECO:0000256" key="8">
    <source>
        <dbReference type="ARBA" id="ARBA00022723"/>
    </source>
</evidence>
<evidence type="ECO:0000313" key="21">
    <source>
        <dbReference type="Proteomes" id="UP001302321"/>
    </source>
</evidence>
<dbReference type="PANTHER" id="PTHR37928:SF1">
    <property type="entry name" value="CFEM DOMAIN PROTEIN (AFU_ORTHOLOGUE AFUA_6G14090)"/>
    <property type="match status" value="1"/>
</dbReference>
<comment type="subcellular location">
    <subcellularLocation>
        <location evidence="1">Cell membrane</location>
        <topology evidence="1">Lipid-anchor</topology>
        <topology evidence="1">GPI-anchor</topology>
    </subcellularLocation>
    <subcellularLocation>
        <location evidence="2">Secreted</location>
    </subcellularLocation>
</comment>
<evidence type="ECO:0000256" key="11">
    <source>
        <dbReference type="ARBA" id="ARBA00023136"/>
    </source>
</evidence>
<sequence>MKTTTASTLAIAALAGFASTQQHPGTGLPSCALCITNMVSLHASLGCGQPNDISCLCSKPDFGFGIRDCAVQACKNAQQAERVISEGNVICGRAELAGPVVTTTAVSALAKTVEGVEVIYTTSGGILQTTTAVIGTITPTPSSLVSVSSSLASSASSTSASGRTTKEGKQQEPSSTVTEVSGTPVSTTAGSITSSSQSAAGAVITAGVGLGLVGGLVGLLL</sequence>
<keyword evidence="17" id="KW-0812">Transmembrane</keyword>
<feature type="region of interest" description="Disordered" evidence="16">
    <location>
        <begin position="154"/>
        <end position="193"/>
    </location>
</feature>
<keyword evidence="17" id="KW-1133">Transmembrane helix</keyword>
<organism evidence="20 21">
    <name type="scientific">Triangularia setosa</name>
    <dbReference type="NCBI Taxonomy" id="2587417"/>
    <lineage>
        <taxon>Eukaryota</taxon>
        <taxon>Fungi</taxon>
        <taxon>Dikarya</taxon>
        <taxon>Ascomycota</taxon>
        <taxon>Pezizomycotina</taxon>
        <taxon>Sordariomycetes</taxon>
        <taxon>Sordariomycetidae</taxon>
        <taxon>Sordariales</taxon>
        <taxon>Podosporaceae</taxon>
        <taxon>Triangularia</taxon>
    </lineage>
</organism>
<dbReference type="GO" id="GO:0005886">
    <property type="term" value="C:plasma membrane"/>
    <property type="evidence" value="ECO:0007669"/>
    <property type="project" value="UniProtKB-SubCell"/>
</dbReference>
<dbReference type="GO" id="GO:0046872">
    <property type="term" value="F:metal ion binding"/>
    <property type="evidence" value="ECO:0007669"/>
    <property type="project" value="UniProtKB-UniRule"/>
</dbReference>
<comment type="caution">
    <text evidence="15">Lacks conserved residue(s) required for the propagation of feature annotation.</text>
</comment>
<dbReference type="InterPro" id="IPR051735">
    <property type="entry name" value="CFEM_domain"/>
</dbReference>
<evidence type="ECO:0000313" key="20">
    <source>
        <dbReference type="EMBL" id="KAK4173797.1"/>
    </source>
</evidence>
<evidence type="ECO:0000256" key="14">
    <source>
        <dbReference type="ARBA" id="ARBA00023288"/>
    </source>
</evidence>
<proteinExistence type="inferred from homology"/>
<keyword evidence="8 15" id="KW-0479">Metal-binding</keyword>
<protein>
    <recommendedName>
        <fullName evidence="19">CFEM domain-containing protein</fullName>
    </recommendedName>
</protein>
<dbReference type="Pfam" id="PF05730">
    <property type="entry name" value="CFEM"/>
    <property type="match status" value="1"/>
</dbReference>
<evidence type="ECO:0000256" key="18">
    <source>
        <dbReference type="SAM" id="SignalP"/>
    </source>
</evidence>
<keyword evidence="7" id="KW-0336">GPI-anchor</keyword>
<comment type="caution">
    <text evidence="20">The sequence shown here is derived from an EMBL/GenBank/DDBJ whole genome shotgun (WGS) entry which is preliminary data.</text>
</comment>
<dbReference type="SMART" id="SM00747">
    <property type="entry name" value="CFEM"/>
    <property type="match status" value="1"/>
</dbReference>
<dbReference type="PROSITE" id="PS52012">
    <property type="entry name" value="CFEM"/>
    <property type="match status" value="1"/>
</dbReference>
<evidence type="ECO:0000256" key="17">
    <source>
        <dbReference type="SAM" id="Phobius"/>
    </source>
</evidence>
<keyword evidence="9 18" id="KW-0732">Signal</keyword>
<dbReference type="GO" id="GO:0005576">
    <property type="term" value="C:extracellular region"/>
    <property type="evidence" value="ECO:0007669"/>
    <property type="project" value="UniProtKB-SubCell"/>
</dbReference>
<dbReference type="EMBL" id="MU866319">
    <property type="protein sequence ID" value="KAK4173797.1"/>
    <property type="molecule type" value="Genomic_DNA"/>
</dbReference>
<feature type="signal peptide" evidence="18">
    <location>
        <begin position="1"/>
        <end position="20"/>
    </location>
</feature>
<evidence type="ECO:0000256" key="7">
    <source>
        <dbReference type="ARBA" id="ARBA00022622"/>
    </source>
</evidence>
<keyword evidence="13" id="KW-0325">Glycoprotein</keyword>
<keyword evidence="10 15" id="KW-0408">Iron</keyword>
<accession>A0AAN7A652</accession>
<feature type="domain" description="CFEM" evidence="19">
    <location>
        <begin position="3"/>
        <end position="118"/>
    </location>
</feature>
<evidence type="ECO:0000256" key="4">
    <source>
        <dbReference type="ARBA" id="ARBA00022475"/>
    </source>
</evidence>
<dbReference type="GO" id="GO:0098552">
    <property type="term" value="C:side of membrane"/>
    <property type="evidence" value="ECO:0007669"/>
    <property type="project" value="UniProtKB-KW"/>
</dbReference>
<evidence type="ECO:0000256" key="13">
    <source>
        <dbReference type="ARBA" id="ARBA00023180"/>
    </source>
</evidence>
<evidence type="ECO:0000256" key="3">
    <source>
        <dbReference type="ARBA" id="ARBA00010031"/>
    </source>
</evidence>
<evidence type="ECO:0000256" key="2">
    <source>
        <dbReference type="ARBA" id="ARBA00004613"/>
    </source>
</evidence>
<evidence type="ECO:0000256" key="12">
    <source>
        <dbReference type="ARBA" id="ARBA00023157"/>
    </source>
</evidence>
<keyword evidence="12" id="KW-1015">Disulfide bond</keyword>
<feature type="chain" id="PRO_5042971023" description="CFEM domain-containing protein" evidence="18">
    <location>
        <begin position="21"/>
        <end position="221"/>
    </location>
</feature>
<dbReference type="PANTHER" id="PTHR37928">
    <property type="entry name" value="CFEM DOMAIN PROTEIN (AFU_ORTHOLOGUE AFUA_6G14090)"/>
    <property type="match status" value="1"/>
</dbReference>
<keyword evidence="21" id="KW-1185">Reference proteome</keyword>
<evidence type="ECO:0000256" key="10">
    <source>
        <dbReference type="ARBA" id="ARBA00023004"/>
    </source>
</evidence>
<evidence type="ECO:0000256" key="6">
    <source>
        <dbReference type="ARBA" id="ARBA00022617"/>
    </source>
</evidence>
<keyword evidence="5" id="KW-0964">Secreted</keyword>
<evidence type="ECO:0000256" key="15">
    <source>
        <dbReference type="PROSITE-ProRule" id="PRU01356"/>
    </source>
</evidence>
<keyword evidence="6 15" id="KW-0349">Heme</keyword>
<gene>
    <name evidence="20" type="ORF">QBC36DRAFT_51410</name>
</gene>
<dbReference type="Proteomes" id="UP001302321">
    <property type="component" value="Unassembled WGS sequence"/>
</dbReference>
<evidence type="ECO:0000256" key="5">
    <source>
        <dbReference type="ARBA" id="ARBA00022525"/>
    </source>
</evidence>
<evidence type="ECO:0000256" key="9">
    <source>
        <dbReference type="ARBA" id="ARBA00022729"/>
    </source>
</evidence>
<comment type="similarity">
    <text evidence="3">Belongs to the RBT5 family.</text>
</comment>
<keyword evidence="4" id="KW-1003">Cell membrane</keyword>
<reference evidence="20" key="2">
    <citation type="submission" date="2023-05" db="EMBL/GenBank/DDBJ databases">
        <authorList>
            <consortium name="Lawrence Berkeley National Laboratory"/>
            <person name="Steindorff A."/>
            <person name="Hensen N."/>
            <person name="Bonometti L."/>
            <person name="Westerberg I."/>
            <person name="Brannstrom I.O."/>
            <person name="Guillou S."/>
            <person name="Cros-Aarteil S."/>
            <person name="Calhoun S."/>
            <person name="Haridas S."/>
            <person name="Kuo A."/>
            <person name="Mondo S."/>
            <person name="Pangilinan J."/>
            <person name="Riley R."/>
            <person name="Labutti K."/>
            <person name="Andreopoulos B."/>
            <person name="Lipzen A."/>
            <person name="Chen C."/>
            <person name="Yanf M."/>
            <person name="Daum C."/>
            <person name="Ng V."/>
            <person name="Clum A."/>
            <person name="Ohm R."/>
            <person name="Martin F."/>
            <person name="Silar P."/>
            <person name="Natvig D."/>
            <person name="Lalanne C."/>
            <person name="Gautier V."/>
            <person name="Ament-Velasquez S.L."/>
            <person name="Kruys A."/>
            <person name="Hutchinson M.I."/>
            <person name="Powell A.J."/>
            <person name="Barry K."/>
            <person name="Miller A.N."/>
            <person name="Grigoriev I.V."/>
            <person name="Debuchy R."/>
            <person name="Gladieux P."/>
            <person name="Thoren M.H."/>
            <person name="Johannesson H."/>
        </authorList>
    </citation>
    <scope>NUCLEOTIDE SEQUENCE</scope>
    <source>
        <strain evidence="20">CBS 892.96</strain>
    </source>
</reference>
<name>A0AAN7A652_9PEZI</name>
<keyword evidence="14" id="KW-0449">Lipoprotein</keyword>
<feature type="binding site" description="axial binding residue" evidence="15">
    <location>
        <position position="52"/>
    </location>
    <ligand>
        <name>heme</name>
        <dbReference type="ChEBI" id="CHEBI:30413"/>
    </ligand>
    <ligandPart>
        <name>Fe</name>
        <dbReference type="ChEBI" id="CHEBI:18248"/>
    </ligandPart>
</feature>
<reference evidence="20" key="1">
    <citation type="journal article" date="2023" name="Mol. Phylogenet. Evol.">
        <title>Genome-scale phylogeny and comparative genomics of the fungal order Sordariales.</title>
        <authorList>
            <person name="Hensen N."/>
            <person name="Bonometti L."/>
            <person name="Westerberg I."/>
            <person name="Brannstrom I.O."/>
            <person name="Guillou S."/>
            <person name="Cros-Aarteil S."/>
            <person name="Calhoun S."/>
            <person name="Haridas S."/>
            <person name="Kuo A."/>
            <person name="Mondo S."/>
            <person name="Pangilinan J."/>
            <person name="Riley R."/>
            <person name="LaButti K."/>
            <person name="Andreopoulos B."/>
            <person name="Lipzen A."/>
            <person name="Chen C."/>
            <person name="Yan M."/>
            <person name="Daum C."/>
            <person name="Ng V."/>
            <person name="Clum A."/>
            <person name="Steindorff A."/>
            <person name="Ohm R.A."/>
            <person name="Martin F."/>
            <person name="Silar P."/>
            <person name="Natvig D.O."/>
            <person name="Lalanne C."/>
            <person name="Gautier V."/>
            <person name="Ament-Velasquez S.L."/>
            <person name="Kruys A."/>
            <person name="Hutchinson M.I."/>
            <person name="Powell A.J."/>
            <person name="Barry K."/>
            <person name="Miller A.N."/>
            <person name="Grigoriev I.V."/>
            <person name="Debuchy R."/>
            <person name="Gladieux P."/>
            <person name="Hiltunen Thoren M."/>
            <person name="Johannesson H."/>
        </authorList>
    </citation>
    <scope>NUCLEOTIDE SEQUENCE</scope>
    <source>
        <strain evidence="20">CBS 892.96</strain>
    </source>
</reference>
<feature type="transmembrane region" description="Helical" evidence="17">
    <location>
        <begin position="199"/>
        <end position="220"/>
    </location>
</feature>
<evidence type="ECO:0000256" key="16">
    <source>
        <dbReference type="SAM" id="MobiDB-lite"/>
    </source>
</evidence>
<feature type="compositionally biased region" description="Polar residues" evidence="16">
    <location>
        <begin position="171"/>
        <end position="193"/>
    </location>
</feature>
<evidence type="ECO:0000256" key="1">
    <source>
        <dbReference type="ARBA" id="ARBA00004609"/>
    </source>
</evidence>
<evidence type="ECO:0000259" key="19">
    <source>
        <dbReference type="PROSITE" id="PS52012"/>
    </source>
</evidence>
<dbReference type="AlphaFoldDB" id="A0AAN7A652"/>
<dbReference type="InterPro" id="IPR008427">
    <property type="entry name" value="Extracellular_membr_CFEM_dom"/>
</dbReference>